<evidence type="ECO:0000256" key="6">
    <source>
        <dbReference type="SAM" id="MobiDB-lite"/>
    </source>
</evidence>
<feature type="compositionally biased region" description="Low complexity" evidence="6">
    <location>
        <begin position="330"/>
        <end position="345"/>
    </location>
</feature>
<feature type="compositionally biased region" description="Polar residues" evidence="6">
    <location>
        <begin position="315"/>
        <end position="325"/>
    </location>
</feature>
<feature type="transmembrane region" description="Helical" evidence="7">
    <location>
        <begin position="203"/>
        <end position="223"/>
    </location>
</feature>
<dbReference type="InterPro" id="IPR052337">
    <property type="entry name" value="SAT4-like"/>
</dbReference>
<feature type="domain" description="Rhodopsin" evidence="8">
    <location>
        <begin position="29"/>
        <end position="266"/>
    </location>
</feature>
<evidence type="ECO:0000256" key="2">
    <source>
        <dbReference type="ARBA" id="ARBA00022692"/>
    </source>
</evidence>
<feature type="compositionally biased region" description="Basic and acidic residues" evidence="6">
    <location>
        <begin position="473"/>
        <end position="490"/>
    </location>
</feature>
<dbReference type="AlphaFoldDB" id="A0A9W8X4F7"/>
<evidence type="ECO:0000256" key="3">
    <source>
        <dbReference type="ARBA" id="ARBA00022989"/>
    </source>
</evidence>
<evidence type="ECO:0000256" key="4">
    <source>
        <dbReference type="ARBA" id="ARBA00023136"/>
    </source>
</evidence>
<evidence type="ECO:0000313" key="9">
    <source>
        <dbReference type="EMBL" id="KAJ4340674.1"/>
    </source>
</evidence>
<dbReference type="Pfam" id="PF20684">
    <property type="entry name" value="Fung_rhodopsin"/>
    <property type="match status" value="1"/>
</dbReference>
<dbReference type="Proteomes" id="UP001140562">
    <property type="component" value="Unassembled WGS sequence"/>
</dbReference>
<evidence type="ECO:0000256" key="5">
    <source>
        <dbReference type="ARBA" id="ARBA00038359"/>
    </source>
</evidence>
<proteinExistence type="inferred from homology"/>
<protein>
    <recommendedName>
        <fullName evidence="8">Rhodopsin domain-containing protein</fullName>
    </recommendedName>
</protein>
<name>A0A9W8X4F7_9PLEO</name>
<feature type="compositionally biased region" description="Polar residues" evidence="6">
    <location>
        <begin position="346"/>
        <end position="363"/>
    </location>
</feature>
<dbReference type="OrthoDB" id="444631at2759"/>
<gene>
    <name evidence="9" type="ORF">N0V87_002335</name>
</gene>
<dbReference type="PANTHER" id="PTHR33048:SF47">
    <property type="entry name" value="INTEGRAL MEMBRANE PROTEIN-RELATED"/>
    <property type="match status" value="1"/>
</dbReference>
<evidence type="ECO:0000256" key="1">
    <source>
        <dbReference type="ARBA" id="ARBA00004141"/>
    </source>
</evidence>
<keyword evidence="2 7" id="KW-0812">Transmembrane</keyword>
<feature type="transmembrane region" description="Helical" evidence="7">
    <location>
        <begin position="43"/>
        <end position="62"/>
    </location>
</feature>
<comment type="similarity">
    <text evidence="5">Belongs to the SAT4 family.</text>
</comment>
<comment type="caution">
    <text evidence="9">The sequence shown here is derived from an EMBL/GenBank/DDBJ whole genome shotgun (WGS) entry which is preliminary data.</text>
</comment>
<feature type="transmembrane region" description="Helical" evidence="7">
    <location>
        <begin position="12"/>
        <end position="31"/>
    </location>
</feature>
<comment type="subcellular location">
    <subcellularLocation>
        <location evidence="1">Membrane</location>
        <topology evidence="1">Multi-pass membrane protein</topology>
    </subcellularLocation>
</comment>
<evidence type="ECO:0000256" key="7">
    <source>
        <dbReference type="SAM" id="Phobius"/>
    </source>
</evidence>
<accession>A0A9W8X4F7</accession>
<feature type="region of interest" description="Disordered" evidence="6">
    <location>
        <begin position="434"/>
        <end position="490"/>
    </location>
</feature>
<keyword evidence="4 7" id="KW-0472">Membrane</keyword>
<evidence type="ECO:0000259" key="8">
    <source>
        <dbReference type="Pfam" id="PF20684"/>
    </source>
</evidence>
<dbReference type="InterPro" id="IPR049326">
    <property type="entry name" value="Rhodopsin_dom_fungi"/>
</dbReference>
<feature type="region of interest" description="Disordered" evidence="6">
    <location>
        <begin position="308"/>
        <end position="363"/>
    </location>
</feature>
<keyword evidence="10" id="KW-1185">Reference proteome</keyword>
<feature type="transmembrane region" description="Helical" evidence="7">
    <location>
        <begin position="93"/>
        <end position="112"/>
    </location>
</feature>
<dbReference type="EMBL" id="JAPEUV010000015">
    <property type="protein sequence ID" value="KAJ4340674.1"/>
    <property type="molecule type" value="Genomic_DNA"/>
</dbReference>
<keyword evidence="3 7" id="KW-1133">Transmembrane helix</keyword>
<feature type="transmembrane region" description="Helical" evidence="7">
    <location>
        <begin position="167"/>
        <end position="191"/>
    </location>
</feature>
<organism evidence="9 10">
    <name type="scientific">Didymella glomerata</name>
    <dbReference type="NCBI Taxonomy" id="749621"/>
    <lineage>
        <taxon>Eukaryota</taxon>
        <taxon>Fungi</taxon>
        <taxon>Dikarya</taxon>
        <taxon>Ascomycota</taxon>
        <taxon>Pezizomycotina</taxon>
        <taxon>Dothideomycetes</taxon>
        <taxon>Pleosporomycetidae</taxon>
        <taxon>Pleosporales</taxon>
        <taxon>Pleosporineae</taxon>
        <taxon>Didymellaceae</taxon>
        <taxon>Didymella</taxon>
    </lineage>
</organism>
<feature type="transmembrane region" description="Helical" evidence="7">
    <location>
        <begin position="124"/>
        <end position="147"/>
    </location>
</feature>
<evidence type="ECO:0000313" key="10">
    <source>
        <dbReference type="Proteomes" id="UP001140562"/>
    </source>
</evidence>
<sequence length="490" mass="53477">MLENASPAGIRVNTIVLAFTLVAGTVVFLRLFTRLVLTKGAGFEDVCIAFAMVLSIALAVVISEQVMHGLGKHLNDLSDEDGTTSLKTFWASLWIYNLALTITKVAILVQYIRIFPIRHFRCACYAVLCIVIACGAWGVFGNVFICYPISFIWDRTLKDGRCMNDNIVWFTTAGLNIFQDVVILFMPIRVIRSLTITKSQKKGLITMFGLGASVIVISTVRLYSLDNLSNSNDQTFDNTDQATLSGVEVNAGIICACLPAMRPLFAIMLPKYFDPATAYTTVPANDIERPKEFRAVSVSTRVDTPIQLVRPSYSRAGSSPSQASLDNRPRTSSQNSQRTQSRSVSIMQSRNPSATHSRNGSSLSVAIPRSSFSTAGPFQGSALNPLRMSPVTPHAAPIPLRLGRLPEDNDDVPDLAPGAYSRRPSEASINLTRLPTSRRPPRAPVSTKPLPLTPFPVGSGDWTQNLTAIPKPEMPKAETQKAEIKTTEDA</sequence>
<dbReference type="PANTHER" id="PTHR33048">
    <property type="entry name" value="PTH11-LIKE INTEGRAL MEMBRANE PROTEIN (AFU_ORTHOLOGUE AFUA_5G11245)"/>
    <property type="match status" value="1"/>
</dbReference>
<reference evidence="9" key="1">
    <citation type="submission" date="2022-10" db="EMBL/GenBank/DDBJ databases">
        <title>Tapping the CABI collections for fungal endophytes: first genome assemblies for Collariella, Neodidymelliopsis, Ascochyta clinopodiicola, Didymella pomorum, Didymosphaeria variabile, Neocosmospora piperis and Neocucurbitaria cava.</title>
        <authorList>
            <person name="Hill R."/>
        </authorList>
    </citation>
    <scope>NUCLEOTIDE SEQUENCE</scope>
    <source>
        <strain evidence="9">IMI 360193</strain>
    </source>
</reference>
<dbReference type="GO" id="GO:0016020">
    <property type="term" value="C:membrane"/>
    <property type="evidence" value="ECO:0007669"/>
    <property type="project" value="UniProtKB-SubCell"/>
</dbReference>